<dbReference type="InterPro" id="IPR037813">
    <property type="entry name" value="TAF2"/>
</dbReference>
<dbReference type="AlphaFoldDB" id="A0A382BCZ4"/>
<dbReference type="InterPro" id="IPR042097">
    <property type="entry name" value="Aminopeptidase_N-like_N_sf"/>
</dbReference>
<feature type="domain" description="Aminopeptidase N-like N-terminal" evidence="1">
    <location>
        <begin position="42"/>
        <end position="197"/>
    </location>
</feature>
<dbReference type="InterPro" id="IPR045357">
    <property type="entry name" value="Aminopeptidase_N-like_N"/>
</dbReference>
<dbReference type="EMBL" id="UINC01029145">
    <property type="protein sequence ID" value="SVB11381.1"/>
    <property type="molecule type" value="Genomic_DNA"/>
</dbReference>
<reference evidence="2" key="1">
    <citation type="submission" date="2018-05" db="EMBL/GenBank/DDBJ databases">
        <authorList>
            <person name="Lanie J.A."/>
            <person name="Ng W.-L."/>
            <person name="Kazmierczak K.M."/>
            <person name="Andrzejewski T.M."/>
            <person name="Davidsen T.M."/>
            <person name="Wayne K.J."/>
            <person name="Tettelin H."/>
            <person name="Glass J.I."/>
            <person name="Rusch D."/>
            <person name="Podicherti R."/>
            <person name="Tsui H.-C.T."/>
            <person name="Winkler M.E."/>
        </authorList>
    </citation>
    <scope>NUCLEOTIDE SEQUENCE</scope>
</reference>
<dbReference type="GO" id="GO:0003682">
    <property type="term" value="F:chromatin binding"/>
    <property type="evidence" value="ECO:0007669"/>
    <property type="project" value="TreeGrafter"/>
</dbReference>
<dbReference type="GO" id="GO:0000976">
    <property type="term" value="F:transcription cis-regulatory region binding"/>
    <property type="evidence" value="ECO:0007669"/>
    <property type="project" value="TreeGrafter"/>
</dbReference>
<feature type="non-terminal residue" evidence="2">
    <location>
        <position position="205"/>
    </location>
</feature>
<dbReference type="GO" id="GO:0016251">
    <property type="term" value="F:RNA polymerase II general transcription initiation factor activity"/>
    <property type="evidence" value="ECO:0007669"/>
    <property type="project" value="TreeGrafter"/>
</dbReference>
<name>A0A382BCZ4_9ZZZZ</name>
<dbReference type="SUPFAM" id="SSF63737">
    <property type="entry name" value="Leukotriene A4 hydrolase N-terminal domain"/>
    <property type="match status" value="1"/>
</dbReference>
<dbReference type="PANTHER" id="PTHR15137">
    <property type="entry name" value="TRANSCRIPTION INITIATION FACTOR TFIID"/>
    <property type="match status" value="1"/>
</dbReference>
<dbReference type="GO" id="GO:0006367">
    <property type="term" value="P:transcription initiation at RNA polymerase II promoter"/>
    <property type="evidence" value="ECO:0007669"/>
    <property type="project" value="TreeGrafter"/>
</dbReference>
<dbReference type="Pfam" id="PF17900">
    <property type="entry name" value="Peptidase_M1_N"/>
    <property type="match status" value="1"/>
</dbReference>
<accession>A0A382BCZ4</accession>
<proteinExistence type="predicted"/>
<evidence type="ECO:0000313" key="2">
    <source>
        <dbReference type="EMBL" id="SVB11381.1"/>
    </source>
</evidence>
<protein>
    <recommendedName>
        <fullName evidence="1">Aminopeptidase N-like N-terminal domain-containing protein</fullName>
    </recommendedName>
</protein>
<sequence length="205" mass="23105">MASTEGGPLKIIASFILAIVVAGFAGDAPYNPTPDRYVDIHHSKIDIRVDLDDSTVTGNVTHIMSSLRTDLYIIQLDCEDTEIQQVLINNNRPLEYSLNGPKLNIELDRTYGFDDTLTLSIDYSAKPKKGLYFVRSDKGYPNKNNQAWTQGEGMDNHNWVPLWDYPNDRATFEVILTVDTPYTAVSNGEFVGMTDKGTTRTFHWH</sequence>
<gene>
    <name evidence="2" type="ORF">METZ01_LOCUS164235</name>
</gene>
<evidence type="ECO:0000259" key="1">
    <source>
        <dbReference type="Pfam" id="PF17900"/>
    </source>
</evidence>
<dbReference type="Gene3D" id="2.60.40.1730">
    <property type="entry name" value="tricorn interacting facor f3 domain"/>
    <property type="match status" value="1"/>
</dbReference>
<dbReference type="PANTHER" id="PTHR15137:SF9">
    <property type="entry name" value="TRANSCRIPTION INITIATION FACTOR TFIID SUBUNIT 2"/>
    <property type="match status" value="1"/>
</dbReference>
<dbReference type="GO" id="GO:0005669">
    <property type="term" value="C:transcription factor TFIID complex"/>
    <property type="evidence" value="ECO:0007669"/>
    <property type="project" value="InterPro"/>
</dbReference>
<organism evidence="2">
    <name type="scientific">marine metagenome</name>
    <dbReference type="NCBI Taxonomy" id="408172"/>
    <lineage>
        <taxon>unclassified sequences</taxon>
        <taxon>metagenomes</taxon>
        <taxon>ecological metagenomes</taxon>
    </lineage>
</organism>